<keyword evidence="1 2" id="KW-0238">DNA-binding</keyword>
<name>A0A0R2DMX9_9LACO</name>
<protein>
    <recommendedName>
        <fullName evidence="3">Core-binding (CB) domain-containing protein</fullName>
    </recommendedName>
</protein>
<dbReference type="Gene3D" id="1.10.150.130">
    <property type="match status" value="1"/>
</dbReference>
<feature type="domain" description="Core-binding (CB)" evidence="3">
    <location>
        <begin position="5"/>
        <end position="96"/>
    </location>
</feature>
<keyword evidence="5" id="KW-1185">Reference proteome</keyword>
<dbReference type="EMBL" id="AYZF01000017">
    <property type="protein sequence ID" value="KRN05448.1"/>
    <property type="molecule type" value="Genomic_DNA"/>
</dbReference>
<sequence>MEDKKMSYPYQDRFEQYLVRKMLALTTITSYRHDLNDFFNYLRHFNFNYQEKPSVNLLQESDIRDYLSMLLIKRSAKYSTYNKVLSHLNRYFEYLFHENLIRSLPTLTLTGKQNFKPLIDSLNWSDKLESLLANNDLSFYTRLTLLLCAHFYPINEFLQPNFYTVLKKEKLNNFESNFMLQFHTFIQPLQQKQNTADIFLKQRFDPLSPQLTSPALHKYLKSDEPKCDFLLGPQKLYQNAVCQYLANHQHASDNELILKLRLTPPSLNYYRQLNWRFKDSKEKFD</sequence>
<evidence type="ECO:0000313" key="5">
    <source>
        <dbReference type="Proteomes" id="UP000050961"/>
    </source>
</evidence>
<dbReference type="GO" id="GO:0003677">
    <property type="term" value="F:DNA binding"/>
    <property type="evidence" value="ECO:0007669"/>
    <property type="project" value="UniProtKB-UniRule"/>
</dbReference>
<dbReference type="SUPFAM" id="SSF47823">
    <property type="entry name" value="lambda integrase-like, N-terminal domain"/>
    <property type="match status" value="1"/>
</dbReference>
<dbReference type="Proteomes" id="UP000050961">
    <property type="component" value="Unassembled WGS sequence"/>
</dbReference>
<evidence type="ECO:0000313" key="4">
    <source>
        <dbReference type="EMBL" id="KRN05448.1"/>
    </source>
</evidence>
<evidence type="ECO:0000256" key="2">
    <source>
        <dbReference type="PROSITE-ProRule" id="PRU01248"/>
    </source>
</evidence>
<dbReference type="AlphaFoldDB" id="A0A0R2DMX9"/>
<comment type="caution">
    <text evidence="4">The sequence shown here is derived from an EMBL/GenBank/DDBJ whole genome shotgun (WGS) entry which is preliminary data.</text>
</comment>
<organism evidence="4 5">
    <name type="scientific">Liquorilactobacillus sucicola DSM 21376 = JCM 15457</name>
    <dbReference type="NCBI Taxonomy" id="1423806"/>
    <lineage>
        <taxon>Bacteria</taxon>
        <taxon>Bacillati</taxon>
        <taxon>Bacillota</taxon>
        <taxon>Bacilli</taxon>
        <taxon>Lactobacillales</taxon>
        <taxon>Lactobacillaceae</taxon>
        <taxon>Liquorilactobacillus</taxon>
    </lineage>
</organism>
<dbReference type="eggNOG" id="COG4974">
    <property type="taxonomic scope" value="Bacteria"/>
</dbReference>
<accession>A0A0R2DMX9</accession>
<gene>
    <name evidence="4" type="ORF">FD15_GL002003</name>
</gene>
<dbReference type="Pfam" id="PF02899">
    <property type="entry name" value="Phage_int_SAM_1"/>
    <property type="match status" value="1"/>
</dbReference>
<dbReference type="GO" id="GO:0015074">
    <property type="term" value="P:DNA integration"/>
    <property type="evidence" value="ECO:0007669"/>
    <property type="project" value="InterPro"/>
</dbReference>
<dbReference type="InterPro" id="IPR010998">
    <property type="entry name" value="Integrase_recombinase_N"/>
</dbReference>
<dbReference type="InterPro" id="IPR044068">
    <property type="entry name" value="CB"/>
</dbReference>
<dbReference type="STRING" id="1423806.FD15_GL002003"/>
<reference evidence="4 5" key="1">
    <citation type="journal article" date="2015" name="Genome Announc.">
        <title>Expanding the biotechnology potential of lactobacilli through comparative genomics of 213 strains and associated genera.</title>
        <authorList>
            <person name="Sun Z."/>
            <person name="Harris H.M."/>
            <person name="McCann A."/>
            <person name="Guo C."/>
            <person name="Argimon S."/>
            <person name="Zhang W."/>
            <person name="Yang X."/>
            <person name="Jeffery I.B."/>
            <person name="Cooney J.C."/>
            <person name="Kagawa T.F."/>
            <person name="Liu W."/>
            <person name="Song Y."/>
            <person name="Salvetti E."/>
            <person name="Wrobel A."/>
            <person name="Rasinkangas P."/>
            <person name="Parkhill J."/>
            <person name="Rea M.C."/>
            <person name="O'Sullivan O."/>
            <person name="Ritari J."/>
            <person name="Douillard F.P."/>
            <person name="Paul Ross R."/>
            <person name="Yang R."/>
            <person name="Briner A.E."/>
            <person name="Felis G.E."/>
            <person name="de Vos W.M."/>
            <person name="Barrangou R."/>
            <person name="Klaenhammer T.R."/>
            <person name="Caufield P.W."/>
            <person name="Cui Y."/>
            <person name="Zhang H."/>
            <person name="O'Toole P.W."/>
        </authorList>
    </citation>
    <scope>NUCLEOTIDE SEQUENCE [LARGE SCALE GENOMIC DNA]</scope>
    <source>
        <strain evidence="4 5">DSM 21376</strain>
    </source>
</reference>
<evidence type="ECO:0000259" key="3">
    <source>
        <dbReference type="PROSITE" id="PS51900"/>
    </source>
</evidence>
<dbReference type="InterPro" id="IPR004107">
    <property type="entry name" value="Integrase_SAM-like_N"/>
</dbReference>
<dbReference type="PROSITE" id="PS51900">
    <property type="entry name" value="CB"/>
    <property type="match status" value="1"/>
</dbReference>
<evidence type="ECO:0000256" key="1">
    <source>
        <dbReference type="ARBA" id="ARBA00023125"/>
    </source>
</evidence>
<dbReference type="PATRIC" id="fig|1423806.3.peg.2039"/>
<proteinExistence type="predicted"/>